<dbReference type="Proteomes" id="UP000199029">
    <property type="component" value="Unassembled WGS sequence"/>
</dbReference>
<dbReference type="PANTHER" id="PTHR43133:SF46">
    <property type="entry name" value="RNA POLYMERASE SIGMA-70 FACTOR ECF SUBFAMILY"/>
    <property type="match status" value="1"/>
</dbReference>
<reference evidence="8" key="1">
    <citation type="submission" date="2016-10" db="EMBL/GenBank/DDBJ databases">
        <authorList>
            <person name="Varghese N."/>
            <person name="Submissions S."/>
        </authorList>
    </citation>
    <scope>NUCLEOTIDE SEQUENCE [LARGE SCALE GENOMIC DNA]</scope>
    <source>
        <strain evidence="8">OR362-8,ATCC BAA-1266,JCM 13504</strain>
    </source>
</reference>
<evidence type="ECO:0000313" key="8">
    <source>
        <dbReference type="Proteomes" id="UP000199029"/>
    </source>
</evidence>
<evidence type="ECO:0000256" key="2">
    <source>
        <dbReference type="ARBA" id="ARBA00023015"/>
    </source>
</evidence>
<dbReference type="Gene3D" id="1.10.10.10">
    <property type="entry name" value="Winged helix-like DNA-binding domain superfamily/Winged helix DNA-binding domain"/>
    <property type="match status" value="1"/>
</dbReference>
<keyword evidence="4" id="KW-0804">Transcription</keyword>
<dbReference type="Pfam" id="PF04542">
    <property type="entry name" value="Sigma70_r2"/>
    <property type="match status" value="1"/>
</dbReference>
<dbReference type="InterPro" id="IPR036388">
    <property type="entry name" value="WH-like_DNA-bd_sf"/>
</dbReference>
<dbReference type="NCBIfam" id="TIGR02937">
    <property type="entry name" value="sigma70-ECF"/>
    <property type="match status" value="1"/>
</dbReference>
<comment type="similarity">
    <text evidence="1">Belongs to the sigma-70 factor family. ECF subfamily.</text>
</comment>
<dbReference type="InterPro" id="IPR013325">
    <property type="entry name" value="RNA_pol_sigma_r2"/>
</dbReference>
<dbReference type="GO" id="GO:0016987">
    <property type="term" value="F:sigma factor activity"/>
    <property type="evidence" value="ECO:0007669"/>
    <property type="project" value="UniProtKB-KW"/>
</dbReference>
<dbReference type="SUPFAM" id="SSF88659">
    <property type="entry name" value="Sigma3 and sigma4 domains of RNA polymerase sigma factors"/>
    <property type="match status" value="1"/>
</dbReference>
<dbReference type="PANTHER" id="PTHR43133">
    <property type="entry name" value="RNA POLYMERASE ECF-TYPE SIGMA FACTO"/>
    <property type="match status" value="1"/>
</dbReference>
<dbReference type="InterPro" id="IPR007627">
    <property type="entry name" value="RNA_pol_sigma70_r2"/>
</dbReference>
<dbReference type="STRING" id="1227077.SAMN04515668_5033"/>
<proteinExistence type="inferred from homology"/>
<dbReference type="Pfam" id="PF08281">
    <property type="entry name" value="Sigma70_r4_2"/>
    <property type="match status" value="1"/>
</dbReference>
<protein>
    <submittedName>
        <fullName evidence="7">RNA polymerase sigma-70 factor, ECF subfamily</fullName>
    </submittedName>
</protein>
<evidence type="ECO:0000313" key="7">
    <source>
        <dbReference type="EMBL" id="SFQ83770.1"/>
    </source>
</evidence>
<dbReference type="InterPro" id="IPR013324">
    <property type="entry name" value="RNA_pol_sigma_r3/r4-like"/>
</dbReference>
<sequence length="199" mass="23044">MKSAALPNYSSWPDAALLEAVQASDERAFAEIYKRYSYQLFTVAYGKLKSKEAAEELVQDLFENLWNKRSSAQILQLSPYLFSAIRYRIINYIKSEKVRTSYELFCRLNLSDVDAGTEATVALNELNEALAAGMQNLSGKTQEVFRLSRLEQYTIPQISVRVNLSEKTVEYHLRKSLKLMRSYLRNFLLTAWPLLFFIR</sequence>
<evidence type="ECO:0000256" key="4">
    <source>
        <dbReference type="ARBA" id="ARBA00023163"/>
    </source>
</evidence>
<keyword evidence="8" id="KW-1185">Reference proteome</keyword>
<evidence type="ECO:0000259" key="6">
    <source>
        <dbReference type="Pfam" id="PF08281"/>
    </source>
</evidence>
<dbReference type="Gene3D" id="1.10.1740.10">
    <property type="match status" value="1"/>
</dbReference>
<feature type="domain" description="RNA polymerase sigma-70 region 2" evidence="5">
    <location>
        <begin position="32"/>
        <end position="97"/>
    </location>
</feature>
<accession>A0A1I6BS72</accession>
<name>A0A1I6BS72_HYMAR</name>
<dbReference type="SUPFAM" id="SSF88946">
    <property type="entry name" value="Sigma2 domain of RNA polymerase sigma factors"/>
    <property type="match status" value="1"/>
</dbReference>
<dbReference type="EMBL" id="FOXS01000013">
    <property type="protein sequence ID" value="SFQ83770.1"/>
    <property type="molecule type" value="Genomic_DNA"/>
</dbReference>
<dbReference type="InterPro" id="IPR039425">
    <property type="entry name" value="RNA_pol_sigma-70-like"/>
</dbReference>
<organism evidence="7 8">
    <name type="scientific">Hymenobacter arizonensis</name>
    <name type="common">Siccationidurans arizonensis</name>
    <dbReference type="NCBI Taxonomy" id="1227077"/>
    <lineage>
        <taxon>Bacteria</taxon>
        <taxon>Pseudomonadati</taxon>
        <taxon>Bacteroidota</taxon>
        <taxon>Cytophagia</taxon>
        <taxon>Cytophagales</taxon>
        <taxon>Hymenobacteraceae</taxon>
        <taxon>Hymenobacter</taxon>
    </lineage>
</organism>
<keyword evidence="2" id="KW-0805">Transcription regulation</keyword>
<evidence type="ECO:0000256" key="3">
    <source>
        <dbReference type="ARBA" id="ARBA00023082"/>
    </source>
</evidence>
<dbReference type="InterPro" id="IPR014284">
    <property type="entry name" value="RNA_pol_sigma-70_dom"/>
</dbReference>
<keyword evidence="3" id="KW-0731">Sigma factor</keyword>
<evidence type="ECO:0000256" key="1">
    <source>
        <dbReference type="ARBA" id="ARBA00010641"/>
    </source>
</evidence>
<dbReference type="InterPro" id="IPR013249">
    <property type="entry name" value="RNA_pol_sigma70_r4_t2"/>
</dbReference>
<dbReference type="GO" id="GO:0003677">
    <property type="term" value="F:DNA binding"/>
    <property type="evidence" value="ECO:0007669"/>
    <property type="project" value="InterPro"/>
</dbReference>
<gene>
    <name evidence="7" type="ORF">SAMN04515668_5033</name>
</gene>
<dbReference type="RefSeq" id="WP_177204917.1">
    <property type="nucleotide sequence ID" value="NZ_FOXS01000013.1"/>
</dbReference>
<feature type="domain" description="RNA polymerase sigma factor 70 region 4 type 2" evidence="6">
    <location>
        <begin position="129"/>
        <end position="179"/>
    </location>
</feature>
<dbReference type="AlphaFoldDB" id="A0A1I6BS72"/>
<dbReference type="GO" id="GO:0006352">
    <property type="term" value="P:DNA-templated transcription initiation"/>
    <property type="evidence" value="ECO:0007669"/>
    <property type="project" value="InterPro"/>
</dbReference>
<evidence type="ECO:0000259" key="5">
    <source>
        <dbReference type="Pfam" id="PF04542"/>
    </source>
</evidence>